<keyword evidence="1" id="KW-0732">Signal</keyword>
<dbReference type="RefSeq" id="WP_220807941.1">
    <property type="nucleotide sequence ID" value="NZ_BPMK01000007.1"/>
</dbReference>
<dbReference type="EMBL" id="BPMK01000007">
    <property type="protein sequence ID" value="GIZ51772.1"/>
    <property type="molecule type" value="Genomic_DNA"/>
</dbReference>
<keyword evidence="3" id="KW-1185">Reference proteome</keyword>
<protein>
    <submittedName>
        <fullName evidence="2">Uncharacterized protein</fullName>
    </submittedName>
</protein>
<sequence>MPKRLLSLFFLSLLPGAALAECGFAQGEQGLTIIVGKSNRCFDSGGFRNAFRETLVSSVQAMDAGTATADGRKRSIDERSARGAKLWNIAEGRRQASLANAAYYGQR</sequence>
<reference evidence="2 3" key="1">
    <citation type="journal article" date="2022" name="Int. J. Syst. Evol. Microbiol.">
        <title>Noviherbaspirillum aridicola sp. nov., isolated from an arid soil in Pakistan.</title>
        <authorList>
            <person name="Khan I.U."/>
            <person name="Saqib M."/>
            <person name="Amin A."/>
            <person name="Hussain F."/>
            <person name="Li L."/>
            <person name="Liu Y.H."/>
            <person name="Fang B.Z."/>
            <person name="Ahmed I."/>
            <person name="Li W.J."/>
        </authorList>
    </citation>
    <scope>NUCLEOTIDE SEQUENCE [LARGE SCALE GENOMIC DNA]</scope>
    <source>
        <strain evidence="2 3">NCCP-691</strain>
    </source>
</reference>
<evidence type="ECO:0000313" key="3">
    <source>
        <dbReference type="Proteomes" id="UP000887222"/>
    </source>
</evidence>
<proteinExistence type="predicted"/>
<gene>
    <name evidence="2" type="ORF">NCCP691_17860</name>
</gene>
<comment type="caution">
    <text evidence="2">The sequence shown here is derived from an EMBL/GenBank/DDBJ whole genome shotgun (WGS) entry which is preliminary data.</text>
</comment>
<organism evidence="2 3">
    <name type="scientific">Noviherbaspirillum aridicola</name>
    <dbReference type="NCBI Taxonomy" id="2849687"/>
    <lineage>
        <taxon>Bacteria</taxon>
        <taxon>Pseudomonadati</taxon>
        <taxon>Pseudomonadota</taxon>
        <taxon>Betaproteobacteria</taxon>
        <taxon>Burkholderiales</taxon>
        <taxon>Oxalobacteraceae</taxon>
        <taxon>Noviherbaspirillum</taxon>
    </lineage>
</organism>
<dbReference type="Proteomes" id="UP000887222">
    <property type="component" value="Unassembled WGS sequence"/>
</dbReference>
<feature type="signal peptide" evidence="1">
    <location>
        <begin position="1"/>
        <end position="20"/>
    </location>
</feature>
<evidence type="ECO:0000256" key="1">
    <source>
        <dbReference type="SAM" id="SignalP"/>
    </source>
</evidence>
<feature type="chain" id="PRO_5047321783" evidence="1">
    <location>
        <begin position="21"/>
        <end position="107"/>
    </location>
</feature>
<accession>A0ABQ4Q447</accession>
<name>A0ABQ4Q447_9BURK</name>
<evidence type="ECO:0000313" key="2">
    <source>
        <dbReference type="EMBL" id="GIZ51772.1"/>
    </source>
</evidence>